<sequence length="670" mass="73107">MSVAGWKAPLTQSASKWPISFENIVSPCLSLETIIRPAARVTPDVWGTQRIYPPTAGVPGRRDPHLTPYTVAFGRAAMIGAAKRAVLVCGAQMGKTDTELDLIGCKLDTQPAPILYAGPSLDFIRDQFEPRLNELFDQSATLSLKVTRGKSNRKTRKLVAGVPVRLAHAGSSTALKSDPAALAIVDEYDEMLANVRKQGDPLGLIEARGHTYADFVAVVSSTPSVGAVETEIDQKSGLEFWKVAAATDLFSPIWRLWQEGTRYHWTWRCPHCGGWFIPRLKLLRWPKNATPAEALRSAYIAAPCCGGVVEERHKAALNAQGIYVAPGQTINDLGEVEGAPPESSTVSFWVSGLCSPFRTIGQRAEAYLQALASGENPKIQTAVNADFGELWTPTGADTPDWAEVAALRLPYQAGDVPDGVVFLTAGIDVGARRLHYVIRGWGSRQESWLIEHGVLWGDTHLPHVWDDLAGLLANNYGGLTIRKAFVDAGFRPGRKDNVPVHMVYEFCRKHQRIALPSKGYDHRDAPVSLSRIEVVPSGKKAKYGLDLALLDTDMLKSFVHGRILWDAASPGGWHIPEDATDEYCKQVVAESRVPKPKGGFMWVRTGENHYLDCEAMAYGAAYLLRVFMLRDGAKRPKPPAPPPKPTSATIPAAAPPRGLAGLARLNQMGR</sequence>
<comment type="caution">
    <text evidence="4">The sequence shown here is derived from an EMBL/GenBank/DDBJ whole genome shotgun (WGS) entry which is preliminary data.</text>
</comment>
<gene>
    <name evidence="4" type="ORF">BJ122_102253</name>
</gene>
<dbReference type="Proteomes" id="UP000248148">
    <property type="component" value="Unassembled WGS sequence"/>
</dbReference>
<evidence type="ECO:0000313" key="4">
    <source>
        <dbReference type="EMBL" id="PYF05027.1"/>
    </source>
</evidence>
<dbReference type="InterPro" id="IPR046453">
    <property type="entry name" value="GpA_ATPase"/>
</dbReference>
<proteinExistence type="predicted"/>
<accession>A0A318TMD6</accession>
<feature type="compositionally biased region" description="Low complexity" evidence="1">
    <location>
        <begin position="646"/>
        <end position="657"/>
    </location>
</feature>
<organism evidence="4 5">
    <name type="scientific">Rhodopseudomonas faecalis</name>
    <dbReference type="NCBI Taxonomy" id="99655"/>
    <lineage>
        <taxon>Bacteria</taxon>
        <taxon>Pseudomonadati</taxon>
        <taxon>Pseudomonadota</taxon>
        <taxon>Alphaproteobacteria</taxon>
        <taxon>Hyphomicrobiales</taxon>
        <taxon>Nitrobacteraceae</taxon>
        <taxon>Rhodopseudomonas</taxon>
    </lineage>
</organism>
<evidence type="ECO:0000259" key="3">
    <source>
        <dbReference type="Pfam" id="PF20454"/>
    </source>
</evidence>
<feature type="domain" description="Terminase large subunit GpA endonuclease" evidence="3">
    <location>
        <begin position="345"/>
        <end position="626"/>
    </location>
</feature>
<evidence type="ECO:0000313" key="5">
    <source>
        <dbReference type="Proteomes" id="UP000248148"/>
    </source>
</evidence>
<feature type="domain" description="Phage terminase large subunit GpA ATPase" evidence="2">
    <location>
        <begin position="57"/>
        <end position="321"/>
    </location>
</feature>
<protein>
    <submittedName>
        <fullName evidence="4">Phage terminase large subunit GpA-like protein</fullName>
    </submittedName>
</protein>
<reference evidence="4 5" key="1">
    <citation type="submission" date="2018-06" db="EMBL/GenBank/DDBJ databases">
        <title>Genomic Encyclopedia of Archaeal and Bacterial Type Strains, Phase II (KMG-II): from individual species to whole genera.</title>
        <authorList>
            <person name="Goeker M."/>
        </authorList>
    </citation>
    <scope>NUCLEOTIDE SEQUENCE [LARGE SCALE GENOMIC DNA]</scope>
    <source>
        <strain evidence="4 5">JCM 11668</strain>
    </source>
</reference>
<dbReference type="InterPro" id="IPR046454">
    <property type="entry name" value="GpA_endonuclease"/>
</dbReference>
<dbReference type="GO" id="GO:0004519">
    <property type="term" value="F:endonuclease activity"/>
    <property type="evidence" value="ECO:0007669"/>
    <property type="project" value="InterPro"/>
</dbReference>
<dbReference type="Pfam" id="PF20454">
    <property type="entry name" value="GpA_nuclease"/>
    <property type="match status" value="1"/>
</dbReference>
<name>A0A318TMD6_9BRAD</name>
<evidence type="ECO:0000256" key="1">
    <source>
        <dbReference type="SAM" id="MobiDB-lite"/>
    </source>
</evidence>
<keyword evidence="5" id="KW-1185">Reference proteome</keyword>
<dbReference type="EMBL" id="QJTI01000002">
    <property type="protein sequence ID" value="PYF05027.1"/>
    <property type="molecule type" value="Genomic_DNA"/>
</dbReference>
<dbReference type="AlphaFoldDB" id="A0A318TMD6"/>
<dbReference type="Pfam" id="PF05876">
    <property type="entry name" value="GpA_ATPase"/>
    <property type="match status" value="1"/>
</dbReference>
<feature type="region of interest" description="Disordered" evidence="1">
    <location>
        <begin position="634"/>
        <end position="657"/>
    </location>
</feature>
<dbReference type="OrthoDB" id="5181253at2"/>
<evidence type="ECO:0000259" key="2">
    <source>
        <dbReference type="Pfam" id="PF05876"/>
    </source>
</evidence>
<dbReference type="GO" id="GO:0016887">
    <property type="term" value="F:ATP hydrolysis activity"/>
    <property type="evidence" value="ECO:0007669"/>
    <property type="project" value="InterPro"/>
</dbReference>